<gene>
    <name evidence="2" type="ORF">GTW20_13835</name>
</gene>
<evidence type="ECO:0000313" key="3">
    <source>
        <dbReference type="Proteomes" id="UP000467124"/>
    </source>
</evidence>
<dbReference type="EMBL" id="WWHY01000001">
    <property type="protein sequence ID" value="MYR33313.1"/>
    <property type="molecule type" value="Genomic_DNA"/>
</dbReference>
<dbReference type="AlphaFoldDB" id="A0A7K2ITR0"/>
<reference evidence="2 3" key="1">
    <citation type="journal article" date="2019" name="Nat. Commun.">
        <title>The antimicrobial potential of Streptomyces from insect microbiomes.</title>
        <authorList>
            <person name="Chevrette M.G."/>
            <person name="Carlson C.M."/>
            <person name="Ortega H.E."/>
            <person name="Thomas C."/>
            <person name="Ananiev G.E."/>
            <person name="Barns K.J."/>
            <person name="Book A.J."/>
            <person name="Cagnazzo J."/>
            <person name="Carlos C."/>
            <person name="Flanigan W."/>
            <person name="Grubbs K.J."/>
            <person name="Horn H.A."/>
            <person name="Hoffmann F.M."/>
            <person name="Klassen J.L."/>
            <person name="Knack J.J."/>
            <person name="Lewin G.R."/>
            <person name="McDonald B.R."/>
            <person name="Muller L."/>
            <person name="Melo W.G.P."/>
            <person name="Pinto-Tomas A.A."/>
            <person name="Schmitz A."/>
            <person name="Wendt-Pienkowski E."/>
            <person name="Wildman S."/>
            <person name="Zhao M."/>
            <person name="Zhang F."/>
            <person name="Bugni T.S."/>
            <person name="Andes D.R."/>
            <person name="Pupo M.T."/>
            <person name="Currie C.R."/>
        </authorList>
    </citation>
    <scope>NUCLEOTIDE SEQUENCE [LARGE SCALE GENOMIC DNA]</scope>
    <source>
        <strain evidence="2 3">SID5840</strain>
    </source>
</reference>
<keyword evidence="1" id="KW-1133">Transmembrane helix</keyword>
<dbReference type="Proteomes" id="UP000467124">
    <property type="component" value="Unassembled WGS sequence"/>
</dbReference>
<feature type="transmembrane region" description="Helical" evidence="1">
    <location>
        <begin position="29"/>
        <end position="54"/>
    </location>
</feature>
<name>A0A7K2ITR0_9ACTN</name>
<evidence type="ECO:0000256" key="1">
    <source>
        <dbReference type="SAM" id="Phobius"/>
    </source>
</evidence>
<evidence type="ECO:0000313" key="2">
    <source>
        <dbReference type="EMBL" id="MYR33313.1"/>
    </source>
</evidence>
<keyword evidence="1" id="KW-0472">Membrane</keyword>
<keyword evidence="1" id="KW-0812">Transmembrane</keyword>
<comment type="caution">
    <text evidence="2">The sequence shown here is derived from an EMBL/GenBank/DDBJ whole genome shotgun (WGS) entry which is preliminary data.</text>
</comment>
<dbReference type="OMA" id="DANRFAC"/>
<sequence>MSVPYPPAQGPYGPAPIHIDPKELRPGRVWYIVGALVLVCAFVTALVGFVFSMFSTVALPDFEARANAGEEVVFTVDETDFQLGLYASPTGDQGMCSLVLPDGTEERFGWPGYSHYVEVGGERWELVGSRGIGEAGEYTLTCEAEPGVDTFAVADIGDGGAGFARGLLSSFLWALGAPLLGMAIGLPILIVTGTRRSRHKRRLMTERRQWPHGGPHPA</sequence>
<accession>A0A7K2ITR0</accession>
<proteinExistence type="predicted"/>
<organism evidence="2 3">
    <name type="scientific">Nocardiopsis alba</name>
    <dbReference type="NCBI Taxonomy" id="53437"/>
    <lineage>
        <taxon>Bacteria</taxon>
        <taxon>Bacillati</taxon>
        <taxon>Actinomycetota</taxon>
        <taxon>Actinomycetes</taxon>
        <taxon>Streptosporangiales</taxon>
        <taxon>Nocardiopsidaceae</taxon>
        <taxon>Nocardiopsis</taxon>
    </lineage>
</organism>
<protein>
    <submittedName>
        <fullName evidence="2">Uncharacterized protein</fullName>
    </submittedName>
</protein>
<dbReference type="RefSeq" id="WP_014910218.1">
    <property type="nucleotide sequence ID" value="NZ_JBEYGF010000010.1"/>
</dbReference>
<feature type="transmembrane region" description="Helical" evidence="1">
    <location>
        <begin position="171"/>
        <end position="192"/>
    </location>
</feature>